<accession>A0A2U1MWU4</accession>
<keyword evidence="2" id="KW-0539">Nucleus</keyword>
<reference evidence="5 6" key="1">
    <citation type="journal article" date="2018" name="Mol. Plant">
        <title>The genome of Artemisia annua provides insight into the evolution of Asteraceae family and artemisinin biosynthesis.</title>
        <authorList>
            <person name="Shen Q."/>
            <person name="Zhang L."/>
            <person name="Liao Z."/>
            <person name="Wang S."/>
            <person name="Yan T."/>
            <person name="Shi P."/>
            <person name="Liu M."/>
            <person name="Fu X."/>
            <person name="Pan Q."/>
            <person name="Wang Y."/>
            <person name="Lv Z."/>
            <person name="Lu X."/>
            <person name="Zhang F."/>
            <person name="Jiang W."/>
            <person name="Ma Y."/>
            <person name="Chen M."/>
            <person name="Hao X."/>
            <person name="Li L."/>
            <person name="Tang Y."/>
            <person name="Lv G."/>
            <person name="Zhou Y."/>
            <person name="Sun X."/>
            <person name="Brodelius P.E."/>
            <person name="Rose J.K.C."/>
            <person name="Tang K."/>
        </authorList>
    </citation>
    <scope>NUCLEOTIDE SEQUENCE [LARGE SCALE GENOMIC DNA]</scope>
    <source>
        <strain evidence="6">cv. Huhao1</strain>
        <tissue evidence="5">Leaf</tissue>
    </source>
</reference>
<evidence type="ECO:0000256" key="1">
    <source>
        <dbReference type="ARBA" id="ARBA00004123"/>
    </source>
</evidence>
<dbReference type="GO" id="GO:0004402">
    <property type="term" value="F:histone acetyltransferase activity"/>
    <property type="evidence" value="ECO:0007669"/>
    <property type="project" value="InterPro"/>
</dbReference>
<dbReference type="Pfam" id="PF12157">
    <property type="entry name" value="DUF3591"/>
    <property type="match status" value="1"/>
</dbReference>
<feature type="domain" description="Transcription initiation factor TFIID subunit 1 histone acetyltransferase" evidence="3">
    <location>
        <begin position="94"/>
        <end position="164"/>
    </location>
</feature>
<protein>
    <submittedName>
        <fullName evidence="5">Histone acetyltransferase of the TAFII250 family 2</fullName>
    </submittedName>
</protein>
<evidence type="ECO:0000313" key="5">
    <source>
        <dbReference type="EMBL" id="PWA65709.1"/>
    </source>
</evidence>
<evidence type="ECO:0000313" key="6">
    <source>
        <dbReference type="Proteomes" id="UP000245207"/>
    </source>
</evidence>
<dbReference type="OrthoDB" id="21449at2759"/>
<keyword evidence="6" id="KW-1185">Reference proteome</keyword>
<dbReference type="EMBL" id="PKPP01004171">
    <property type="protein sequence ID" value="PWA65709.1"/>
    <property type="molecule type" value="Genomic_DNA"/>
</dbReference>
<gene>
    <name evidence="5" type="ORF">CTI12_AA333570</name>
</gene>
<dbReference type="Pfam" id="PF13966">
    <property type="entry name" value="zf-RVT"/>
    <property type="match status" value="1"/>
</dbReference>
<dbReference type="InterPro" id="IPR040240">
    <property type="entry name" value="TAF1"/>
</dbReference>
<dbReference type="GO" id="GO:0017025">
    <property type="term" value="F:TBP-class protein binding"/>
    <property type="evidence" value="ECO:0007669"/>
    <property type="project" value="InterPro"/>
</dbReference>
<sequence>MSSMRKFIEVKSMDMATAQTRWNKNIPIKINVFSWCLTRDGLPTRFNLDLRGIDVDSTRCPICNEAIETSQHLFTECTIASSLWSMLATWWGRICAFKSMLAGMYRLKRLGISMTHPAGLSAAMNQLPDEAIALAAASHIERELQITPWTLSSNFVACTNQVLMKFNVPEDQIAKLT</sequence>
<dbReference type="PANTHER" id="PTHR13900">
    <property type="entry name" value="TRANSCRIPTION INITIATION FACTOR TFIID"/>
    <property type="match status" value="1"/>
</dbReference>
<feature type="domain" description="Reverse transcriptase zinc-binding" evidence="4">
    <location>
        <begin position="6"/>
        <end position="84"/>
    </location>
</feature>
<name>A0A2U1MWU4_ARTAN</name>
<dbReference type="GO" id="GO:0051123">
    <property type="term" value="P:RNA polymerase II preinitiation complex assembly"/>
    <property type="evidence" value="ECO:0007669"/>
    <property type="project" value="TreeGrafter"/>
</dbReference>
<evidence type="ECO:0000259" key="4">
    <source>
        <dbReference type="Pfam" id="PF13966"/>
    </source>
</evidence>
<dbReference type="GO" id="GO:0016251">
    <property type="term" value="F:RNA polymerase II general transcription initiation factor activity"/>
    <property type="evidence" value="ECO:0007669"/>
    <property type="project" value="InterPro"/>
</dbReference>
<dbReference type="PANTHER" id="PTHR13900:SF0">
    <property type="entry name" value="TRANSCRIPTION INITIATION FACTOR TFIID SUBUNIT 1"/>
    <property type="match status" value="1"/>
</dbReference>
<dbReference type="InterPro" id="IPR026960">
    <property type="entry name" value="RVT-Znf"/>
</dbReference>
<dbReference type="InterPro" id="IPR022591">
    <property type="entry name" value="TAF1_HAT_dom"/>
</dbReference>
<organism evidence="5 6">
    <name type="scientific">Artemisia annua</name>
    <name type="common">Sweet wormwood</name>
    <dbReference type="NCBI Taxonomy" id="35608"/>
    <lineage>
        <taxon>Eukaryota</taxon>
        <taxon>Viridiplantae</taxon>
        <taxon>Streptophyta</taxon>
        <taxon>Embryophyta</taxon>
        <taxon>Tracheophyta</taxon>
        <taxon>Spermatophyta</taxon>
        <taxon>Magnoliopsida</taxon>
        <taxon>eudicotyledons</taxon>
        <taxon>Gunneridae</taxon>
        <taxon>Pentapetalae</taxon>
        <taxon>asterids</taxon>
        <taxon>campanulids</taxon>
        <taxon>Asterales</taxon>
        <taxon>Asteraceae</taxon>
        <taxon>Asteroideae</taxon>
        <taxon>Anthemideae</taxon>
        <taxon>Artemisiinae</taxon>
        <taxon>Artemisia</taxon>
    </lineage>
</organism>
<evidence type="ECO:0000256" key="2">
    <source>
        <dbReference type="ARBA" id="ARBA00023242"/>
    </source>
</evidence>
<dbReference type="STRING" id="35608.A0A2U1MWU4"/>
<keyword evidence="5" id="KW-0808">Transferase</keyword>
<proteinExistence type="predicted"/>
<comment type="subcellular location">
    <subcellularLocation>
        <location evidence="1">Nucleus</location>
    </subcellularLocation>
</comment>
<dbReference type="AlphaFoldDB" id="A0A2U1MWU4"/>
<dbReference type="Proteomes" id="UP000245207">
    <property type="component" value="Unassembled WGS sequence"/>
</dbReference>
<dbReference type="GO" id="GO:0005669">
    <property type="term" value="C:transcription factor TFIID complex"/>
    <property type="evidence" value="ECO:0007669"/>
    <property type="project" value="InterPro"/>
</dbReference>
<comment type="caution">
    <text evidence="5">The sequence shown here is derived from an EMBL/GenBank/DDBJ whole genome shotgun (WGS) entry which is preliminary data.</text>
</comment>
<evidence type="ECO:0000259" key="3">
    <source>
        <dbReference type="Pfam" id="PF12157"/>
    </source>
</evidence>